<feature type="transmembrane region" description="Helical" evidence="1">
    <location>
        <begin position="112"/>
        <end position="132"/>
    </location>
</feature>
<protein>
    <recommendedName>
        <fullName evidence="2">DUF4220 domain-containing protein</fullName>
    </recommendedName>
</protein>
<evidence type="ECO:0000313" key="4">
    <source>
        <dbReference type="Proteomes" id="UP000008021"/>
    </source>
</evidence>
<reference evidence="3" key="2">
    <citation type="submission" date="2018-05" db="EMBL/GenBank/DDBJ databases">
        <title>OmerRS3 (Oryza meridionalis Reference Sequence Version 3).</title>
        <authorList>
            <person name="Zhang J."/>
            <person name="Kudrna D."/>
            <person name="Lee S."/>
            <person name="Talag J."/>
            <person name="Welchert J."/>
            <person name="Wing R.A."/>
        </authorList>
    </citation>
    <scope>NUCLEOTIDE SEQUENCE [LARGE SCALE GENOMIC DNA]</scope>
    <source>
        <strain evidence="3">cv. OR44</strain>
    </source>
</reference>
<feature type="transmembrane region" description="Helical" evidence="1">
    <location>
        <begin position="298"/>
        <end position="318"/>
    </location>
</feature>
<feature type="transmembrane region" description="Helical" evidence="1">
    <location>
        <begin position="46"/>
        <end position="71"/>
    </location>
</feature>
<evidence type="ECO:0000256" key="1">
    <source>
        <dbReference type="SAM" id="Phobius"/>
    </source>
</evidence>
<organism evidence="3">
    <name type="scientific">Oryza meridionalis</name>
    <dbReference type="NCBI Taxonomy" id="40149"/>
    <lineage>
        <taxon>Eukaryota</taxon>
        <taxon>Viridiplantae</taxon>
        <taxon>Streptophyta</taxon>
        <taxon>Embryophyta</taxon>
        <taxon>Tracheophyta</taxon>
        <taxon>Spermatophyta</taxon>
        <taxon>Magnoliopsida</taxon>
        <taxon>Liliopsida</taxon>
        <taxon>Poales</taxon>
        <taxon>Poaceae</taxon>
        <taxon>BOP clade</taxon>
        <taxon>Oryzoideae</taxon>
        <taxon>Oryzeae</taxon>
        <taxon>Oryzinae</taxon>
        <taxon>Oryza</taxon>
    </lineage>
</organism>
<proteinExistence type="predicted"/>
<dbReference type="EnsemblPlants" id="OMERI10G04950.1">
    <property type="protein sequence ID" value="OMERI10G04950.1"/>
    <property type="gene ID" value="OMERI10G04950"/>
</dbReference>
<dbReference type="Proteomes" id="UP000008021">
    <property type="component" value="Chromosome 10"/>
</dbReference>
<dbReference type="Pfam" id="PF04578">
    <property type="entry name" value="DUF594"/>
    <property type="match status" value="1"/>
</dbReference>
<keyword evidence="1" id="KW-0472">Membrane</keyword>
<keyword evidence="1" id="KW-0812">Transmembrane</keyword>
<keyword evidence="1" id="KW-1133">Transmembrane helix</keyword>
<dbReference type="HOGENOM" id="CLU_009180_3_0_1"/>
<sequence>MGFNFNPLNDSDWLIRAAMLLSFTLQVILVFVAPTRKRSSHPLPHLAVWSSYLVAGWVAVVGLGLLLYNLLSISGSNNESSSIFAFWTPFLPLHLGGPDTITAYSLDDNELWLRHLAGMLFVVFAALVVFLCSVTSNPMVTATVLVFVAGVIKYGERIYSLYSGSVRGFRDKMLGEPNPGPNYAKLMTEFESKKNAGLIVEIIVVDGEPKEALEKAEVMKNSRKSVEAMAYELFAMFRVLFVNLVLSYKERRISQAYFLDRNDVMTAAAAFEVIEVELGFLYDMAYTKAAMSSTRRGCLLRFVATACLIVAVVLFVLMDDKAGVRPVDRGVTYALLLGGMALDVAGYLMVLSSDRTLAFLDDKPKLAWLARVARAVRLPTRRWSERITKMNLIRYSLGKPEEDAGRRCWCCRWTTIPRVVRCLAWVADMVGVREILDDFFFIRHEPVSCRKIKDSKKGKKSIDVLNYVFDGLRKTANEVRYSGDNDMKEVCDYRGERIINELVGDIQLMELNVNDVVRDSVRREFDESLLLWHVATDLCSHRRRDMEVTRNGDIQSLMSISETLSEYMLYLLARRPEMLPATATATAAGIGLLRYRDTRAEARRLFRSAASWDPSHHDAQRMLLEVNTSKKPAVVKGDLSKSVLFDACILAKALLQLGDDTMWRVMAGVWREMLVHAAGRCHGSTHVRQLGRGGELITLVWFLMAHMGIGDMYRIQVGDANAKLVVLDQ</sequence>
<reference evidence="3" key="1">
    <citation type="submission" date="2015-04" db="UniProtKB">
        <authorList>
            <consortium name="EnsemblPlants"/>
        </authorList>
    </citation>
    <scope>IDENTIFICATION</scope>
</reference>
<dbReference type="Pfam" id="PF13968">
    <property type="entry name" value="DUF4220"/>
    <property type="match status" value="1"/>
</dbReference>
<feature type="transmembrane region" description="Helical" evidence="1">
    <location>
        <begin position="330"/>
        <end position="350"/>
    </location>
</feature>
<dbReference type="InterPro" id="IPR025315">
    <property type="entry name" value="DUF4220"/>
</dbReference>
<dbReference type="eggNOG" id="ENOG502QQBP">
    <property type="taxonomic scope" value="Eukaryota"/>
</dbReference>
<evidence type="ECO:0000313" key="3">
    <source>
        <dbReference type="EnsemblPlants" id="OMERI10G04950.1"/>
    </source>
</evidence>
<dbReference type="AlphaFoldDB" id="A0A0E0EWW6"/>
<keyword evidence="4" id="KW-1185">Reference proteome</keyword>
<accession>A0A0E0EWW6</accession>
<feature type="transmembrane region" description="Helical" evidence="1">
    <location>
        <begin position="13"/>
        <end position="34"/>
    </location>
</feature>
<dbReference type="Gramene" id="OMERI10G04950.1">
    <property type="protein sequence ID" value="OMERI10G04950.1"/>
    <property type="gene ID" value="OMERI10G04950"/>
</dbReference>
<name>A0A0E0EWW6_9ORYZ</name>
<dbReference type="PANTHER" id="PTHR31325">
    <property type="entry name" value="OS01G0798800 PROTEIN-RELATED"/>
    <property type="match status" value="1"/>
</dbReference>
<evidence type="ECO:0000259" key="2">
    <source>
        <dbReference type="Pfam" id="PF13968"/>
    </source>
</evidence>
<feature type="domain" description="DUF4220" evidence="2">
    <location>
        <begin position="49"/>
        <end position="395"/>
    </location>
</feature>
<dbReference type="STRING" id="40149.A0A0E0EWW6"/>
<dbReference type="InterPro" id="IPR007658">
    <property type="entry name" value="DUF594"/>
</dbReference>